<dbReference type="InterPro" id="IPR000182">
    <property type="entry name" value="GNAT_dom"/>
</dbReference>
<keyword evidence="4" id="KW-1185">Reference proteome</keyword>
<dbReference type="OrthoDB" id="7678938at2"/>
<reference evidence="3 4" key="1">
    <citation type="submission" date="2016-11" db="EMBL/GenBank/DDBJ databases">
        <authorList>
            <person name="Klemetsen T."/>
        </authorList>
    </citation>
    <scope>NUCLEOTIDE SEQUENCE [LARGE SCALE GENOMIC DNA]</scope>
    <source>
        <strain evidence="3">MT 2528</strain>
    </source>
</reference>
<feature type="domain" description="N-acetyltransferase" evidence="1">
    <location>
        <begin position="1"/>
        <end position="155"/>
    </location>
</feature>
<organism evidence="2 5">
    <name type="scientific">Moritella viscosa</name>
    <dbReference type="NCBI Taxonomy" id="80854"/>
    <lineage>
        <taxon>Bacteria</taxon>
        <taxon>Pseudomonadati</taxon>
        <taxon>Pseudomonadota</taxon>
        <taxon>Gammaproteobacteria</taxon>
        <taxon>Alteromonadales</taxon>
        <taxon>Moritellaceae</taxon>
        <taxon>Moritella</taxon>
    </lineage>
</organism>
<sequence>MEISLLADHPHEAKNIAQWYYSEWAHVFPNMTVNMVLEKVAEKSVNRTTIPLAIVAHENRELVGVVELKYRENANYPEYEFWLGGVFVDSLSRGRGIGGLLISEAKTKAVSLGIQQLYLQCETHNIVLYKKHGFKALHQANHHEILTTVMRWVAAI</sequence>
<dbReference type="SUPFAM" id="SSF55729">
    <property type="entry name" value="Acyl-CoA N-acyltransferases (Nat)"/>
    <property type="match status" value="1"/>
</dbReference>
<evidence type="ECO:0000259" key="1">
    <source>
        <dbReference type="PROSITE" id="PS51186"/>
    </source>
</evidence>
<name>A0A090K790_9GAMM</name>
<dbReference type="HOGENOM" id="CLU_117112_3_0_6"/>
<dbReference type="EMBL" id="FPLD01000040">
    <property type="protein sequence ID" value="SGY91477.1"/>
    <property type="molecule type" value="Genomic_DNA"/>
</dbReference>
<gene>
    <name evidence="3" type="ORF">MT2528_4503</name>
    <name evidence="2" type="ORF">NVI5450_1252</name>
</gene>
<reference evidence="2 5" key="2">
    <citation type="submission" date="2016-11" db="EMBL/GenBank/DDBJ databases">
        <authorList>
            <person name="Jaros S."/>
            <person name="Januszkiewicz K."/>
            <person name="Wedrychowicz H."/>
        </authorList>
    </citation>
    <scope>NUCLEOTIDE SEQUENCE [LARGE SCALE GENOMIC DNA]</scope>
    <source>
        <strain evidence="2">NVI 5450</strain>
    </source>
</reference>
<dbReference type="EMBL" id="FPLJ01000132">
    <property type="protein sequence ID" value="SGZ02908.1"/>
    <property type="molecule type" value="Genomic_DNA"/>
</dbReference>
<evidence type="ECO:0000313" key="3">
    <source>
        <dbReference type="EMBL" id="SGZ02908.1"/>
    </source>
</evidence>
<dbReference type="Proteomes" id="UP000183794">
    <property type="component" value="Unassembled WGS sequence"/>
</dbReference>
<dbReference type="PROSITE" id="PS51186">
    <property type="entry name" value="GNAT"/>
    <property type="match status" value="1"/>
</dbReference>
<dbReference type="Proteomes" id="UP000182660">
    <property type="component" value="Unassembled WGS sequence"/>
</dbReference>
<evidence type="ECO:0000313" key="2">
    <source>
        <dbReference type="EMBL" id="SGY91477.1"/>
    </source>
</evidence>
<dbReference type="STRING" id="80854.MVIS_1689"/>
<dbReference type="RefSeq" id="WP_045109979.1">
    <property type="nucleotide sequence ID" value="NZ_CAWQZC010000054.1"/>
</dbReference>
<dbReference type="GeneID" id="61294994"/>
<evidence type="ECO:0000313" key="4">
    <source>
        <dbReference type="Proteomes" id="UP000182660"/>
    </source>
</evidence>
<dbReference type="InterPro" id="IPR016181">
    <property type="entry name" value="Acyl_CoA_acyltransferase"/>
</dbReference>
<proteinExistence type="predicted"/>
<dbReference type="Gene3D" id="3.40.630.30">
    <property type="match status" value="1"/>
</dbReference>
<protein>
    <recommendedName>
        <fullName evidence="1">N-acetyltransferase domain-containing protein</fullName>
    </recommendedName>
</protein>
<evidence type="ECO:0000313" key="5">
    <source>
        <dbReference type="Proteomes" id="UP000183794"/>
    </source>
</evidence>
<dbReference type="KEGG" id="mvs:MVIS_1689"/>
<dbReference type="CDD" id="cd04301">
    <property type="entry name" value="NAT_SF"/>
    <property type="match status" value="1"/>
</dbReference>
<accession>A0A090K790</accession>
<dbReference type="Pfam" id="PF00583">
    <property type="entry name" value="Acetyltransf_1"/>
    <property type="match status" value="1"/>
</dbReference>
<dbReference type="PATRIC" id="fig|80854.5.peg.1797"/>
<dbReference type="AlphaFoldDB" id="A0A090K790"/>
<dbReference type="GO" id="GO:0016747">
    <property type="term" value="F:acyltransferase activity, transferring groups other than amino-acyl groups"/>
    <property type="evidence" value="ECO:0007669"/>
    <property type="project" value="InterPro"/>
</dbReference>